<feature type="non-terminal residue" evidence="4">
    <location>
        <position position="1"/>
    </location>
</feature>
<dbReference type="PANTHER" id="PTHR23022">
    <property type="entry name" value="TRANSPOSABLE ELEMENT-RELATED"/>
    <property type="match status" value="1"/>
</dbReference>
<dbReference type="InterPro" id="IPR036397">
    <property type="entry name" value="RNaseH_sf"/>
</dbReference>
<sequence>GTVNRIVKQFNETGSFFVNRKGNCGRKRKTTPQTDRQLIRTSKINPRLSAVDLAREINKNGVNIHVSTVKRRLSEVGRKAYRPKKKQLLTVAMKKKRLHWAKTYKQFTVEQWKNVLFSDETHFLVQGHKVNFVRRSANEAETSAHILQQPKHPSKKMFWGCMSYDGPGPLVPIEGMMNSDKYIALLERRVVPLLLQMFPESNGIFQQDSAPCHTSKKCKKFFSENKITVLEWPGNSPDLNPIENLWAITKKRIAKEDCTTKTSMINAVIKIWFHDEEIKNICKKLIESMPKRCEEVIKNKGGHINY</sequence>
<comment type="subcellular location">
    <subcellularLocation>
        <location evidence="1">Nucleus</location>
    </subcellularLocation>
</comment>
<dbReference type="InterPro" id="IPR038717">
    <property type="entry name" value="Tc1-like_DDE_dom"/>
</dbReference>
<protein>
    <recommendedName>
        <fullName evidence="5">Tc1-like transposase DDE domain-containing protein</fullName>
    </recommendedName>
</protein>
<dbReference type="Pfam" id="PF01498">
    <property type="entry name" value="HTH_Tnp_Tc3_2"/>
    <property type="match status" value="1"/>
</dbReference>
<dbReference type="PANTHER" id="PTHR23022:SF135">
    <property type="entry name" value="SI:DKEY-77F5.3"/>
    <property type="match status" value="1"/>
</dbReference>
<name>A0A1B6LNB8_9HEMI</name>
<feature type="domain" description="Transposase Tc1-like" evidence="2">
    <location>
        <begin position="35"/>
        <end position="105"/>
    </location>
</feature>
<dbReference type="Gene3D" id="3.30.420.10">
    <property type="entry name" value="Ribonuclease H-like superfamily/Ribonuclease H"/>
    <property type="match status" value="1"/>
</dbReference>
<proteinExistence type="predicted"/>
<evidence type="ECO:0000256" key="1">
    <source>
        <dbReference type="ARBA" id="ARBA00004123"/>
    </source>
</evidence>
<evidence type="ECO:0000259" key="3">
    <source>
        <dbReference type="Pfam" id="PF13358"/>
    </source>
</evidence>
<gene>
    <name evidence="4" type="ORF">g.39114</name>
</gene>
<dbReference type="Pfam" id="PF13358">
    <property type="entry name" value="DDE_3"/>
    <property type="match status" value="1"/>
</dbReference>
<dbReference type="GO" id="GO:0005634">
    <property type="term" value="C:nucleus"/>
    <property type="evidence" value="ECO:0007669"/>
    <property type="project" value="UniProtKB-SubCell"/>
</dbReference>
<evidence type="ECO:0000259" key="2">
    <source>
        <dbReference type="Pfam" id="PF01498"/>
    </source>
</evidence>
<evidence type="ECO:0000313" key="4">
    <source>
        <dbReference type="EMBL" id="JAT25241.1"/>
    </source>
</evidence>
<dbReference type="GO" id="GO:0006313">
    <property type="term" value="P:DNA transposition"/>
    <property type="evidence" value="ECO:0007669"/>
    <property type="project" value="InterPro"/>
</dbReference>
<dbReference type="SUPFAM" id="SSF46689">
    <property type="entry name" value="Homeodomain-like"/>
    <property type="match status" value="1"/>
</dbReference>
<dbReference type="EMBL" id="GEBQ01014736">
    <property type="protein sequence ID" value="JAT25241.1"/>
    <property type="molecule type" value="Transcribed_RNA"/>
</dbReference>
<dbReference type="AlphaFoldDB" id="A0A1B6LNB8"/>
<dbReference type="InterPro" id="IPR009057">
    <property type="entry name" value="Homeodomain-like_sf"/>
</dbReference>
<dbReference type="InterPro" id="IPR052338">
    <property type="entry name" value="Transposase_5"/>
</dbReference>
<reference evidence="4" key="1">
    <citation type="submission" date="2015-11" db="EMBL/GenBank/DDBJ databases">
        <title>De novo transcriptome assembly of four potential Pierce s Disease insect vectors from Arizona vineyards.</title>
        <authorList>
            <person name="Tassone E.E."/>
        </authorList>
    </citation>
    <scope>NUCLEOTIDE SEQUENCE</scope>
</reference>
<dbReference type="GO" id="GO:0003677">
    <property type="term" value="F:DNA binding"/>
    <property type="evidence" value="ECO:0007669"/>
    <property type="project" value="InterPro"/>
</dbReference>
<dbReference type="GO" id="GO:0015074">
    <property type="term" value="P:DNA integration"/>
    <property type="evidence" value="ECO:0007669"/>
    <property type="project" value="InterPro"/>
</dbReference>
<feature type="domain" description="Tc1-like transposase DDE" evidence="3">
    <location>
        <begin position="115"/>
        <end position="256"/>
    </location>
</feature>
<dbReference type="InterPro" id="IPR002492">
    <property type="entry name" value="Transposase_Tc1-like"/>
</dbReference>
<evidence type="ECO:0008006" key="5">
    <source>
        <dbReference type="Google" id="ProtNLM"/>
    </source>
</evidence>
<accession>A0A1B6LNB8</accession>
<organism evidence="4">
    <name type="scientific">Graphocephala atropunctata</name>
    <dbReference type="NCBI Taxonomy" id="36148"/>
    <lineage>
        <taxon>Eukaryota</taxon>
        <taxon>Metazoa</taxon>
        <taxon>Ecdysozoa</taxon>
        <taxon>Arthropoda</taxon>
        <taxon>Hexapoda</taxon>
        <taxon>Insecta</taxon>
        <taxon>Pterygota</taxon>
        <taxon>Neoptera</taxon>
        <taxon>Paraneoptera</taxon>
        <taxon>Hemiptera</taxon>
        <taxon>Auchenorrhyncha</taxon>
        <taxon>Membracoidea</taxon>
        <taxon>Cicadellidae</taxon>
        <taxon>Cicadellinae</taxon>
        <taxon>Cicadellini</taxon>
        <taxon>Graphocephala</taxon>
    </lineage>
</organism>